<dbReference type="PANTHER" id="PTHR12110:SF48">
    <property type="entry name" value="BLL3656 PROTEIN"/>
    <property type="match status" value="1"/>
</dbReference>
<evidence type="ECO:0000313" key="3">
    <source>
        <dbReference type="Proteomes" id="UP000219167"/>
    </source>
</evidence>
<dbReference type="PANTHER" id="PTHR12110">
    <property type="entry name" value="HYDROXYPYRUVATE ISOMERASE"/>
    <property type="match status" value="1"/>
</dbReference>
<dbReference type="OrthoDB" id="9072761at2"/>
<dbReference type="GO" id="GO:0016853">
    <property type="term" value="F:isomerase activity"/>
    <property type="evidence" value="ECO:0007669"/>
    <property type="project" value="UniProtKB-KW"/>
</dbReference>
<reference evidence="2 3" key="1">
    <citation type="submission" date="2017-08" db="EMBL/GenBank/DDBJ databases">
        <authorList>
            <person name="de Groot N.N."/>
        </authorList>
    </citation>
    <scope>NUCLEOTIDE SEQUENCE [LARGE SCALE GENOMIC DNA]</scope>
    <source>
        <strain evidence="2 3">JC85</strain>
    </source>
</reference>
<sequence length="274" mass="29036">MHGQHLLSLAFLTVQGCPPIEHVKCAAAAGYDAAGLRLIAPHGLSLAHPIVGDRPLIREIRTVAADLGISFLDGEVFTLLPDTDVEAWLPVIETAGEFGMPIMQITCEDPELSRAADNLARIADAAADQGMKMAIEFMRWRNAATIEDAEALALASGRGNVGILLDTLHLSRSGGNPAAVAALPQDHILYLQLCDAPAEQPADNAACIAEARSARMLPGDGGLWLEELMALLPASIAISVETPHKGDTELDFLERARRGMAATRAFLDGLPGRS</sequence>
<dbReference type="Pfam" id="PF01261">
    <property type="entry name" value="AP_endonuc_2"/>
    <property type="match status" value="1"/>
</dbReference>
<accession>A0A285U678</accession>
<evidence type="ECO:0000259" key="1">
    <source>
        <dbReference type="Pfam" id="PF01261"/>
    </source>
</evidence>
<evidence type="ECO:0000313" key="2">
    <source>
        <dbReference type="EMBL" id="SOC35761.1"/>
    </source>
</evidence>
<organism evidence="2 3">
    <name type="scientific">Rhizobium subbaraonis</name>
    <dbReference type="NCBI Taxonomy" id="908946"/>
    <lineage>
        <taxon>Bacteria</taxon>
        <taxon>Pseudomonadati</taxon>
        <taxon>Pseudomonadota</taxon>
        <taxon>Alphaproteobacteria</taxon>
        <taxon>Hyphomicrobiales</taxon>
        <taxon>Rhizobiaceae</taxon>
        <taxon>Rhizobium/Agrobacterium group</taxon>
        <taxon>Rhizobium</taxon>
    </lineage>
</organism>
<dbReference type="InterPro" id="IPR013022">
    <property type="entry name" value="Xyl_isomerase-like_TIM-brl"/>
</dbReference>
<gene>
    <name evidence="2" type="ORF">SAMN05892877_10297</name>
</gene>
<protein>
    <submittedName>
        <fullName evidence="2">Sugar phosphate isomerase/epimerase</fullName>
    </submittedName>
</protein>
<dbReference type="SUPFAM" id="SSF51658">
    <property type="entry name" value="Xylose isomerase-like"/>
    <property type="match status" value="1"/>
</dbReference>
<dbReference type="Gene3D" id="3.20.20.150">
    <property type="entry name" value="Divalent-metal-dependent TIM barrel enzymes"/>
    <property type="match status" value="1"/>
</dbReference>
<keyword evidence="3" id="KW-1185">Reference proteome</keyword>
<dbReference type="Proteomes" id="UP000219167">
    <property type="component" value="Unassembled WGS sequence"/>
</dbReference>
<dbReference type="InterPro" id="IPR050312">
    <property type="entry name" value="IolE/XylAMocC-like"/>
</dbReference>
<dbReference type="AlphaFoldDB" id="A0A285U678"/>
<keyword evidence="2" id="KW-0413">Isomerase</keyword>
<proteinExistence type="predicted"/>
<feature type="domain" description="Xylose isomerase-like TIM barrel" evidence="1">
    <location>
        <begin position="26"/>
        <end position="251"/>
    </location>
</feature>
<dbReference type="EMBL" id="OBQD01000002">
    <property type="protein sequence ID" value="SOC35761.1"/>
    <property type="molecule type" value="Genomic_DNA"/>
</dbReference>
<dbReference type="InterPro" id="IPR036237">
    <property type="entry name" value="Xyl_isomerase-like_sf"/>
</dbReference>
<dbReference type="RefSeq" id="WP_097136226.1">
    <property type="nucleotide sequence ID" value="NZ_OBQD01000002.1"/>
</dbReference>
<name>A0A285U678_9HYPH</name>